<dbReference type="RefSeq" id="WP_209975977.1">
    <property type="nucleotide sequence ID" value="NZ_JAGGLB010000023.1"/>
</dbReference>
<gene>
    <name evidence="8" type="ORF">J2Z66_005750</name>
</gene>
<feature type="domain" description="RNA polymerase sigma-70 region 2" evidence="6">
    <location>
        <begin position="8"/>
        <end position="76"/>
    </location>
</feature>
<dbReference type="InterPro" id="IPR039425">
    <property type="entry name" value="RNA_pol_sigma-70-like"/>
</dbReference>
<dbReference type="Gene3D" id="1.10.1740.10">
    <property type="match status" value="1"/>
</dbReference>
<dbReference type="PANTHER" id="PTHR43133">
    <property type="entry name" value="RNA POLYMERASE ECF-TYPE SIGMA FACTO"/>
    <property type="match status" value="1"/>
</dbReference>
<dbReference type="InterPro" id="IPR014284">
    <property type="entry name" value="RNA_pol_sigma-70_dom"/>
</dbReference>
<comment type="caution">
    <text evidence="8">The sequence shown here is derived from an EMBL/GenBank/DDBJ whole genome shotgun (WGS) entry which is preliminary data.</text>
</comment>
<organism evidence="8 9">
    <name type="scientific">Paenibacillus eucommiae</name>
    <dbReference type="NCBI Taxonomy" id="1355755"/>
    <lineage>
        <taxon>Bacteria</taxon>
        <taxon>Bacillati</taxon>
        <taxon>Bacillota</taxon>
        <taxon>Bacilli</taxon>
        <taxon>Bacillales</taxon>
        <taxon>Paenibacillaceae</taxon>
        <taxon>Paenibacillus</taxon>
    </lineage>
</organism>
<evidence type="ECO:0000259" key="7">
    <source>
        <dbReference type="Pfam" id="PF08281"/>
    </source>
</evidence>
<evidence type="ECO:0000256" key="1">
    <source>
        <dbReference type="ARBA" id="ARBA00010641"/>
    </source>
</evidence>
<reference evidence="8 9" key="1">
    <citation type="submission" date="2021-03" db="EMBL/GenBank/DDBJ databases">
        <title>Genomic Encyclopedia of Type Strains, Phase IV (KMG-IV): sequencing the most valuable type-strain genomes for metagenomic binning, comparative biology and taxonomic classification.</title>
        <authorList>
            <person name="Goeker M."/>
        </authorList>
    </citation>
    <scope>NUCLEOTIDE SEQUENCE [LARGE SCALE GENOMIC DNA]</scope>
    <source>
        <strain evidence="8 9">DSM 26048</strain>
    </source>
</reference>
<dbReference type="CDD" id="cd06171">
    <property type="entry name" value="Sigma70_r4"/>
    <property type="match status" value="1"/>
</dbReference>
<keyword evidence="4" id="KW-0238">DNA-binding</keyword>
<accession>A0ABS4J5R2</accession>
<proteinExistence type="inferred from homology"/>
<feature type="domain" description="RNA polymerase sigma factor 70 region 4 type 2" evidence="7">
    <location>
        <begin position="98"/>
        <end position="149"/>
    </location>
</feature>
<keyword evidence="3" id="KW-0731">Sigma factor</keyword>
<evidence type="ECO:0000313" key="8">
    <source>
        <dbReference type="EMBL" id="MBP1994124.1"/>
    </source>
</evidence>
<evidence type="ECO:0000313" key="9">
    <source>
        <dbReference type="Proteomes" id="UP001519287"/>
    </source>
</evidence>
<dbReference type="InterPro" id="IPR036388">
    <property type="entry name" value="WH-like_DNA-bd_sf"/>
</dbReference>
<comment type="similarity">
    <text evidence="1">Belongs to the sigma-70 factor family. ECF subfamily.</text>
</comment>
<evidence type="ECO:0000256" key="3">
    <source>
        <dbReference type="ARBA" id="ARBA00023082"/>
    </source>
</evidence>
<dbReference type="InterPro" id="IPR007627">
    <property type="entry name" value="RNA_pol_sigma70_r2"/>
</dbReference>
<sequence length="162" mass="19357">MYMMIEDMYNLHKAELERFARSIAGNEKEAEDLLQETFLRAIHHWNMLQTLTNHSRRAWLFKVMRNLLYDLRRRDRFVTSIPEGLDAVNEVDFVSGLEMERLLQNLPPKLHDIVHKRFILGMNSKQIADILGIPHATVRYRLHTALKLLKKVYNNNWEDWNT</sequence>
<name>A0ABS4J5R2_9BACL</name>
<dbReference type="InterPro" id="IPR013324">
    <property type="entry name" value="RNA_pol_sigma_r3/r4-like"/>
</dbReference>
<keyword evidence="9" id="KW-1185">Reference proteome</keyword>
<evidence type="ECO:0000256" key="5">
    <source>
        <dbReference type="ARBA" id="ARBA00023163"/>
    </source>
</evidence>
<dbReference type="Gene3D" id="1.10.10.10">
    <property type="entry name" value="Winged helix-like DNA-binding domain superfamily/Winged helix DNA-binding domain"/>
    <property type="match status" value="1"/>
</dbReference>
<dbReference type="InterPro" id="IPR013249">
    <property type="entry name" value="RNA_pol_sigma70_r4_t2"/>
</dbReference>
<evidence type="ECO:0000259" key="6">
    <source>
        <dbReference type="Pfam" id="PF04542"/>
    </source>
</evidence>
<dbReference type="Pfam" id="PF04542">
    <property type="entry name" value="Sigma70_r2"/>
    <property type="match status" value="1"/>
</dbReference>
<dbReference type="SUPFAM" id="SSF88659">
    <property type="entry name" value="Sigma3 and sigma4 domains of RNA polymerase sigma factors"/>
    <property type="match status" value="1"/>
</dbReference>
<dbReference type="InterPro" id="IPR013325">
    <property type="entry name" value="RNA_pol_sigma_r2"/>
</dbReference>
<dbReference type="Pfam" id="PF08281">
    <property type="entry name" value="Sigma70_r4_2"/>
    <property type="match status" value="1"/>
</dbReference>
<keyword evidence="2" id="KW-0805">Transcription regulation</keyword>
<dbReference type="EMBL" id="JAGGLB010000023">
    <property type="protein sequence ID" value="MBP1994124.1"/>
    <property type="molecule type" value="Genomic_DNA"/>
</dbReference>
<dbReference type="SUPFAM" id="SSF88946">
    <property type="entry name" value="Sigma2 domain of RNA polymerase sigma factors"/>
    <property type="match status" value="1"/>
</dbReference>
<protein>
    <submittedName>
        <fullName evidence="8">RNA polymerase sigma-70 factor (ECF subfamily)</fullName>
    </submittedName>
</protein>
<evidence type="ECO:0000256" key="4">
    <source>
        <dbReference type="ARBA" id="ARBA00023125"/>
    </source>
</evidence>
<evidence type="ECO:0000256" key="2">
    <source>
        <dbReference type="ARBA" id="ARBA00023015"/>
    </source>
</evidence>
<keyword evidence="5" id="KW-0804">Transcription</keyword>
<dbReference type="PANTHER" id="PTHR43133:SF8">
    <property type="entry name" value="RNA POLYMERASE SIGMA FACTOR HI_1459-RELATED"/>
    <property type="match status" value="1"/>
</dbReference>
<dbReference type="Proteomes" id="UP001519287">
    <property type="component" value="Unassembled WGS sequence"/>
</dbReference>
<dbReference type="NCBIfam" id="TIGR02937">
    <property type="entry name" value="sigma70-ECF"/>
    <property type="match status" value="1"/>
</dbReference>